<dbReference type="GO" id="GO:0003824">
    <property type="term" value="F:catalytic activity"/>
    <property type="evidence" value="ECO:0007669"/>
    <property type="project" value="InterPro"/>
</dbReference>
<dbReference type="Pfam" id="PF00561">
    <property type="entry name" value="Abhydrolase_1"/>
    <property type="match status" value="1"/>
</dbReference>
<organism evidence="2 3">
    <name type="scientific">Microlunatus soli</name>
    <dbReference type="NCBI Taxonomy" id="630515"/>
    <lineage>
        <taxon>Bacteria</taxon>
        <taxon>Bacillati</taxon>
        <taxon>Actinomycetota</taxon>
        <taxon>Actinomycetes</taxon>
        <taxon>Propionibacteriales</taxon>
        <taxon>Propionibacteriaceae</taxon>
        <taxon>Microlunatus</taxon>
    </lineage>
</organism>
<dbReference type="Gene3D" id="3.40.50.1820">
    <property type="entry name" value="alpha/beta hydrolase"/>
    <property type="match status" value="1"/>
</dbReference>
<proteinExistence type="predicted"/>
<dbReference type="InterPro" id="IPR000073">
    <property type="entry name" value="AB_hydrolase_1"/>
</dbReference>
<keyword evidence="3" id="KW-1185">Reference proteome</keyword>
<protein>
    <submittedName>
        <fullName evidence="2">Pimeloyl-ACP methyl ester carboxylesterase</fullName>
    </submittedName>
</protein>
<dbReference type="InterPro" id="IPR050266">
    <property type="entry name" value="AB_hydrolase_sf"/>
</dbReference>
<name>A0A1H1ZZN9_9ACTN</name>
<dbReference type="EMBL" id="LT629772">
    <property type="protein sequence ID" value="SDT39235.1"/>
    <property type="molecule type" value="Genomic_DNA"/>
</dbReference>
<evidence type="ECO:0000259" key="1">
    <source>
        <dbReference type="Pfam" id="PF00561"/>
    </source>
</evidence>
<feature type="domain" description="AB hydrolase-1" evidence="1">
    <location>
        <begin position="28"/>
        <end position="275"/>
    </location>
</feature>
<evidence type="ECO:0000313" key="3">
    <source>
        <dbReference type="Proteomes" id="UP000199103"/>
    </source>
</evidence>
<reference evidence="2 3" key="1">
    <citation type="submission" date="2016-10" db="EMBL/GenBank/DDBJ databases">
        <authorList>
            <person name="de Groot N.N."/>
        </authorList>
    </citation>
    <scope>NUCLEOTIDE SEQUENCE [LARGE SCALE GENOMIC DNA]</scope>
    <source>
        <strain evidence="2 3">DSM 21800</strain>
    </source>
</reference>
<evidence type="ECO:0000313" key="2">
    <source>
        <dbReference type="EMBL" id="SDT39235.1"/>
    </source>
</evidence>
<accession>A0A1H1ZZN9</accession>
<dbReference type="OrthoDB" id="9801162at2"/>
<gene>
    <name evidence="2" type="ORF">SAMN04489812_5571</name>
</gene>
<dbReference type="PANTHER" id="PTHR43798">
    <property type="entry name" value="MONOACYLGLYCEROL LIPASE"/>
    <property type="match status" value="1"/>
</dbReference>
<sequence length="292" mass="31987">MIDTFDKHSDLTIAGGPVRVYRAGETGPPLLLLHGGMLDTAPGVWRNVAPQLSVDHQVYLIDLPRHGGSRPWKGMLDADFFTGFLAELLDTLGLERVSIMGLSLGAGVAIGYALQHPERVERLIAIGPGGLGNRRTAQFLTWMIIRTPGLMRLISRYLAARPKAIRTSMIDNLVAGTQTRDFETIVELVSAEARAKAAHREPALDDWMVRAYGPFAMRLDYLPELDRLQVPTLWVRGDRDPLVGAAELAAAAEAAPTSRLVTMTGAGHIVSYDRPDELCRLAREFLAERDSG</sequence>
<dbReference type="Proteomes" id="UP000199103">
    <property type="component" value="Chromosome I"/>
</dbReference>
<dbReference type="PRINTS" id="PR00412">
    <property type="entry name" value="EPOXHYDRLASE"/>
</dbReference>
<dbReference type="PRINTS" id="PR00111">
    <property type="entry name" value="ABHYDROLASE"/>
</dbReference>
<dbReference type="AlphaFoldDB" id="A0A1H1ZZN9"/>
<dbReference type="SUPFAM" id="SSF53474">
    <property type="entry name" value="alpha/beta-Hydrolases"/>
    <property type="match status" value="1"/>
</dbReference>
<dbReference type="STRING" id="630515.SAMN04489812_5571"/>
<dbReference type="InterPro" id="IPR029058">
    <property type="entry name" value="AB_hydrolase_fold"/>
</dbReference>
<dbReference type="RefSeq" id="WP_091529918.1">
    <property type="nucleotide sequence ID" value="NZ_LT629772.1"/>
</dbReference>
<dbReference type="InterPro" id="IPR000639">
    <property type="entry name" value="Epox_hydrolase-like"/>
</dbReference>